<evidence type="ECO:0000256" key="1">
    <source>
        <dbReference type="SAM" id="Phobius"/>
    </source>
</evidence>
<accession>A0A7J3MY62</accession>
<keyword evidence="1" id="KW-1133">Transmembrane helix</keyword>
<feature type="transmembrane region" description="Helical" evidence="1">
    <location>
        <begin position="131"/>
        <end position="149"/>
    </location>
</feature>
<evidence type="ECO:0000313" key="2">
    <source>
        <dbReference type="EMBL" id="HFQ79331.1"/>
    </source>
</evidence>
<comment type="caution">
    <text evidence="3">The sequence shown here is derived from an EMBL/GenBank/DDBJ whole genome shotgun (WGS) entry which is preliminary data.</text>
</comment>
<dbReference type="EMBL" id="DTAU01000127">
    <property type="protein sequence ID" value="HFQ79331.1"/>
    <property type="molecule type" value="Genomic_DNA"/>
</dbReference>
<feature type="transmembrane region" description="Helical" evidence="1">
    <location>
        <begin position="72"/>
        <end position="97"/>
    </location>
</feature>
<keyword evidence="1" id="KW-0472">Membrane</keyword>
<protein>
    <submittedName>
        <fullName evidence="3">Uncharacterized protein</fullName>
    </submittedName>
</protein>
<sequence>MRIYLALALAIAISMNTLALYTIIKILRKYSSVKDGSKIERSMRKAYVSRKKKEIAVTQIKRIKSTVFRLSFYQFLIPMSIFIASIFIYIFAASIVYTEGNPLVLEIANTCIAPIPIQFPDNNRGTCSMQMSWIFFLVFLLYLPLYTYYAKKYLE</sequence>
<reference evidence="3" key="1">
    <citation type="journal article" date="2020" name="mSystems">
        <title>Genome- and Community-Level Interaction Insights into Carbon Utilization and Element Cycling Functions of Hydrothermarchaeota in Hydrothermal Sediment.</title>
        <authorList>
            <person name="Zhou Z."/>
            <person name="Liu Y."/>
            <person name="Xu W."/>
            <person name="Pan J."/>
            <person name="Luo Z.H."/>
            <person name="Li M."/>
        </authorList>
    </citation>
    <scope>NUCLEOTIDE SEQUENCE [LARGE SCALE GENOMIC DNA]</scope>
    <source>
        <strain evidence="2">SpSt-629</strain>
        <strain evidence="3">SpSt-688</strain>
    </source>
</reference>
<proteinExistence type="predicted"/>
<keyword evidence="1" id="KW-0812">Transmembrane</keyword>
<organism evidence="3">
    <name type="scientific">Ignisphaera aggregans</name>
    <dbReference type="NCBI Taxonomy" id="334771"/>
    <lineage>
        <taxon>Archaea</taxon>
        <taxon>Thermoproteota</taxon>
        <taxon>Thermoprotei</taxon>
        <taxon>Desulfurococcales</taxon>
        <taxon>Desulfurococcaceae</taxon>
        <taxon>Ignisphaera</taxon>
    </lineage>
</organism>
<dbReference type="AlphaFoldDB" id="A0A7J3MY62"/>
<feature type="transmembrane region" description="Helical" evidence="1">
    <location>
        <begin position="6"/>
        <end position="24"/>
    </location>
</feature>
<dbReference type="EMBL" id="DTDH01000090">
    <property type="protein sequence ID" value="HGT98389.1"/>
    <property type="molecule type" value="Genomic_DNA"/>
</dbReference>
<evidence type="ECO:0000313" key="3">
    <source>
        <dbReference type="EMBL" id="HGT98389.1"/>
    </source>
</evidence>
<name>A0A7J3MY62_9CREN</name>
<gene>
    <name evidence="2" type="ORF">ENT99_06515</name>
    <name evidence="3" type="ORF">ENU64_03055</name>
</gene>